<dbReference type="Proteomes" id="UP000027309">
    <property type="component" value="Unassembled WGS sequence"/>
</dbReference>
<dbReference type="EMBL" id="JMOA01000240">
    <property type="protein sequence ID" value="KCX92710.1"/>
    <property type="molecule type" value="Genomic_DNA"/>
</dbReference>
<accession>A0A836LSE1</accession>
<evidence type="ECO:0000313" key="2">
    <source>
        <dbReference type="Proteomes" id="UP000027309"/>
    </source>
</evidence>
<dbReference type="AlphaFoldDB" id="A0A836LSE1"/>
<gene>
    <name evidence="1" type="ORF">J572_4278</name>
</gene>
<protein>
    <submittedName>
        <fullName evidence="1">Uncharacterized protein</fullName>
    </submittedName>
</protein>
<evidence type="ECO:0000313" key="1">
    <source>
        <dbReference type="EMBL" id="KCX92710.1"/>
    </source>
</evidence>
<sequence length="36" mass="4234">MVVKLGFIVNINLNLLILKPIFSLQNYQKNIEINYI</sequence>
<reference evidence="1 2" key="1">
    <citation type="submission" date="2014-04" db="EMBL/GenBank/DDBJ databases">
        <title>Comparative genomics and transcriptomics to identify genetic mechanisms underlying the emergence of carbapenem resistant Acinetobacter baumannii (CRAb).</title>
        <authorList>
            <person name="Harris A.D."/>
            <person name="Johnson K.J."/>
            <person name="George J."/>
            <person name="Nadendla S."/>
            <person name="Daugherty S.C."/>
            <person name="Parankush S."/>
            <person name="Sadzewicz L."/>
            <person name="Tallon L."/>
            <person name="Sengamalay N."/>
            <person name="Hazen T.H."/>
            <person name="Rasko D.A."/>
        </authorList>
    </citation>
    <scope>NUCLEOTIDE SEQUENCE [LARGE SCALE GENOMIC DNA]</scope>
    <source>
        <strain evidence="1 2">1499986</strain>
    </source>
</reference>
<organism evidence="1 2">
    <name type="scientific">Acinetobacter baumannii 1499986</name>
    <dbReference type="NCBI Taxonomy" id="1310673"/>
    <lineage>
        <taxon>Bacteria</taxon>
        <taxon>Pseudomonadati</taxon>
        <taxon>Pseudomonadota</taxon>
        <taxon>Gammaproteobacteria</taxon>
        <taxon>Moraxellales</taxon>
        <taxon>Moraxellaceae</taxon>
        <taxon>Acinetobacter</taxon>
        <taxon>Acinetobacter calcoaceticus/baumannii complex</taxon>
    </lineage>
</organism>
<comment type="caution">
    <text evidence="1">The sequence shown here is derived from an EMBL/GenBank/DDBJ whole genome shotgun (WGS) entry which is preliminary data.</text>
</comment>
<name>A0A836LSE1_ACIBA</name>
<proteinExistence type="predicted"/>
<feature type="non-terminal residue" evidence="1">
    <location>
        <position position="36"/>
    </location>
</feature>